<dbReference type="EMBL" id="CP065666">
    <property type="protein sequence ID" value="QPS02640.1"/>
    <property type="molecule type" value="Genomic_DNA"/>
</dbReference>
<evidence type="ECO:0000313" key="4">
    <source>
        <dbReference type="Proteomes" id="UP000595107"/>
    </source>
</evidence>
<evidence type="ECO:0000313" key="2">
    <source>
        <dbReference type="EMBL" id="SUT92173.1"/>
    </source>
</evidence>
<reference evidence="2 3" key="1">
    <citation type="submission" date="2018-06" db="EMBL/GenBank/DDBJ databases">
        <authorList>
            <consortium name="Pathogen Informatics"/>
            <person name="Doyle S."/>
        </authorList>
    </citation>
    <scope>NUCLEOTIDE SEQUENCE [LARGE SCALE GENOMIC DNA]</scope>
    <source>
        <strain evidence="2 3">NCTC10308</strain>
    </source>
</reference>
<dbReference type="RefSeq" id="WP_004693719.1">
    <property type="nucleotide sequence ID" value="NZ_BBTB01000027.1"/>
</dbReference>
<dbReference type="Pfam" id="PF05069">
    <property type="entry name" value="Phage_tail_S"/>
    <property type="match status" value="1"/>
</dbReference>
<reference evidence="1 4" key="2">
    <citation type="submission" date="2020-12" db="EMBL/GenBank/DDBJ databases">
        <title>FDA dAtabase for Regulatory Grade micrObial Sequences (FDA-ARGOS): Supporting development and validation of Infectious Disease Dx tests.</title>
        <authorList>
            <person name="Sproer C."/>
            <person name="Gronow S."/>
            <person name="Severitt S."/>
            <person name="Schroder I."/>
            <person name="Tallon L."/>
            <person name="Sadzewicz L."/>
            <person name="Zhao X."/>
            <person name="Boylan J."/>
            <person name="Ott S."/>
            <person name="Bowen H."/>
            <person name="Vavikolanu K."/>
            <person name="Mehta A."/>
            <person name="Aluvathingal J."/>
            <person name="Nadendla S."/>
            <person name="Lowell S."/>
            <person name="Myers T."/>
            <person name="Yan Y."/>
            <person name="Sichtig H."/>
        </authorList>
    </citation>
    <scope>NUCLEOTIDE SEQUENCE [LARGE SCALE GENOMIC DNA]</scope>
    <source>
        <strain evidence="1 4">FDAARGOS_910</strain>
    </source>
</reference>
<proteinExistence type="predicted"/>
<evidence type="ECO:0000313" key="3">
    <source>
        <dbReference type="Proteomes" id="UP000254227"/>
    </source>
</evidence>
<evidence type="ECO:0000313" key="1">
    <source>
        <dbReference type="EMBL" id="QPS02640.1"/>
    </source>
</evidence>
<name>A0A380TUF5_ACIJO</name>
<protein>
    <submittedName>
        <fullName evidence="2">Mu-like prophage protein gpG</fullName>
    </submittedName>
    <submittedName>
        <fullName evidence="1">Phage virion morphogenesis protein</fullName>
    </submittedName>
</protein>
<gene>
    <name evidence="1" type="ORF">I6G67_10290</name>
    <name evidence="2" type="ORF">NCTC10308_00670</name>
</gene>
<sequence length="182" mass="20519">MPGTLIEIRADGDSAISKALSLYADVEKRQLRLYERMGATLVENIRDRWSRGEGLYGKWPLSVRVMRQGGTTLRDTSRLMNSITNHNISNGFEVGTDVEYGAIHHFGGEVKHEARQSTVYFRQNQKTGVVGNRFVRQTRSNFAQDVTIGAYTVKMPARAWLGLTVDDEQDLLTIVEDVVLDE</sequence>
<dbReference type="Proteomes" id="UP000595107">
    <property type="component" value="Chromosome"/>
</dbReference>
<accession>A0A380TUF5</accession>
<dbReference type="InterPro" id="IPR006522">
    <property type="entry name" value="Phage_virion_morphogenesis"/>
</dbReference>
<dbReference type="EMBL" id="UFRV01000006">
    <property type="protein sequence ID" value="SUT92173.1"/>
    <property type="molecule type" value="Genomic_DNA"/>
</dbReference>
<dbReference type="AlphaFoldDB" id="A0A380TUF5"/>
<organism evidence="2 3">
    <name type="scientific">Acinetobacter johnsonii</name>
    <dbReference type="NCBI Taxonomy" id="40214"/>
    <lineage>
        <taxon>Bacteria</taxon>
        <taxon>Pseudomonadati</taxon>
        <taxon>Pseudomonadota</taxon>
        <taxon>Gammaproteobacteria</taxon>
        <taxon>Moraxellales</taxon>
        <taxon>Moraxellaceae</taxon>
        <taxon>Acinetobacter</taxon>
    </lineage>
</organism>
<dbReference type="Proteomes" id="UP000254227">
    <property type="component" value="Unassembled WGS sequence"/>
</dbReference>